<accession>A0A316GZN6</accession>
<gene>
    <name evidence="1" type="ORF">LX99_04555</name>
</gene>
<organism evidence="1 2">
    <name type="scientific">Mucilaginibacter oryzae</name>
    <dbReference type="NCBI Taxonomy" id="468058"/>
    <lineage>
        <taxon>Bacteria</taxon>
        <taxon>Pseudomonadati</taxon>
        <taxon>Bacteroidota</taxon>
        <taxon>Sphingobacteriia</taxon>
        <taxon>Sphingobacteriales</taxon>
        <taxon>Sphingobacteriaceae</taxon>
        <taxon>Mucilaginibacter</taxon>
    </lineage>
</organism>
<dbReference type="Pfam" id="PF14054">
    <property type="entry name" value="DUF4249"/>
    <property type="match status" value="1"/>
</dbReference>
<evidence type="ECO:0000313" key="2">
    <source>
        <dbReference type="Proteomes" id="UP000245678"/>
    </source>
</evidence>
<keyword evidence="2" id="KW-1185">Reference proteome</keyword>
<dbReference type="RefSeq" id="WP_109609885.1">
    <property type="nucleotide sequence ID" value="NZ_QGHA01000014.1"/>
</dbReference>
<dbReference type="Proteomes" id="UP000245678">
    <property type="component" value="Unassembled WGS sequence"/>
</dbReference>
<name>A0A316GZN6_9SPHI</name>
<comment type="caution">
    <text evidence="1">The sequence shown here is derived from an EMBL/GenBank/DDBJ whole genome shotgun (WGS) entry which is preliminary data.</text>
</comment>
<proteinExistence type="predicted"/>
<dbReference type="InterPro" id="IPR025345">
    <property type="entry name" value="DUF4249"/>
</dbReference>
<protein>
    <submittedName>
        <fullName evidence="1">Uncharacterized protein DUF4249</fullName>
    </submittedName>
</protein>
<sequence length="394" mass="44108">MEIIKKYSFWAGLLTILVLGNCKKPYNPGAITAPNSYFVVEAVINNGYDSTIVRLSKTVNISASTKTSGVDNCEVKVEGEEGASFPLVPQGNGYYALTQLNLDVTKKYRLHITTGDGNEYASDYVEVKRTPPVDSVGFAVKNNQLQIYVNTHDATNSSRYYRWSYAETWRFHARYVSSFMVDQTKKEVVFRTPAEQSYYCFAGSKSSTIVIGSSAKLSQDVIFQQPITTIAPESEKIGMRYTIQVKQYTLTKEAYQFWENLKKNTEQLGSIFDAQPSQLTGNIHNLKNMAEPVIGYISIANVQTKRVFIDNADLPKQWLTAYPYNCGKPDSALFSNPKTGSNDVLSMIINGGAIPVDQITSRVSVIGYTYSTRECADCRIRGNVQTPPFWIEKK</sequence>
<dbReference type="EMBL" id="QGHA01000014">
    <property type="protein sequence ID" value="PWK70847.1"/>
    <property type="molecule type" value="Genomic_DNA"/>
</dbReference>
<dbReference type="AlphaFoldDB" id="A0A316GZN6"/>
<evidence type="ECO:0000313" key="1">
    <source>
        <dbReference type="EMBL" id="PWK70847.1"/>
    </source>
</evidence>
<reference evidence="1 2" key="1">
    <citation type="submission" date="2018-05" db="EMBL/GenBank/DDBJ databases">
        <title>Genomic Encyclopedia of Archaeal and Bacterial Type Strains, Phase II (KMG-II): from individual species to whole genera.</title>
        <authorList>
            <person name="Goeker M."/>
        </authorList>
    </citation>
    <scope>NUCLEOTIDE SEQUENCE [LARGE SCALE GENOMIC DNA]</scope>
    <source>
        <strain evidence="1 2">DSM 19975</strain>
    </source>
</reference>